<comment type="caution">
    <text evidence="1">The sequence shown here is derived from an EMBL/GenBank/DDBJ whole genome shotgun (WGS) entry which is preliminary data.</text>
</comment>
<dbReference type="Proteomes" id="UP000706122">
    <property type="component" value="Unassembled WGS sequence"/>
</dbReference>
<dbReference type="EMBL" id="WVDC01000007">
    <property type="protein sequence ID" value="NKW43132.1"/>
    <property type="molecule type" value="Genomic_DNA"/>
</dbReference>
<dbReference type="GeneID" id="57580227"/>
<dbReference type="EMBL" id="WUYC01000001">
    <property type="protein sequence ID" value="MBM4714199.1"/>
    <property type="molecule type" value="Genomic_DNA"/>
</dbReference>
<dbReference type="RefSeq" id="WP_005516779.1">
    <property type="nucleotide sequence ID" value="NZ_AP024181.1"/>
</dbReference>
<dbReference type="Proteomes" id="UP000603463">
    <property type="component" value="Unassembled WGS sequence"/>
</dbReference>
<evidence type="ECO:0000313" key="4">
    <source>
        <dbReference type="EMBL" id="NKW43132.1"/>
    </source>
</evidence>
<evidence type="ECO:0000313" key="5">
    <source>
        <dbReference type="Proteomes" id="UP000808906"/>
    </source>
</evidence>
<evidence type="ECO:0000313" key="2">
    <source>
        <dbReference type="EMBL" id="MBM4714199.1"/>
    </source>
</evidence>
<reference evidence="3" key="2">
    <citation type="journal article" date="2020" name="Environ. Microbiol.">
        <title>The novel and transferable erm(51) gene confers Macrolides, Lincosamides, and Streptogramins B (MLSB) resistance to clonal Rhodococcus equi in the environment.</title>
        <authorList>
            <person name="Huber L."/>
            <person name="Giguere S."/>
            <person name="Slovis N.M."/>
            <person name="Alvarez-Narvaez S."/>
            <person name="Hart K.A."/>
            <person name="Greiter M."/>
            <person name="Morris E.R.A."/>
            <person name="Cohen N.D."/>
        </authorList>
    </citation>
    <scope>NUCLEOTIDE SEQUENCE</scope>
    <source>
        <strain evidence="3">Lh_116_1</strain>
        <strain evidence="4">Lh_16_1</strain>
    </source>
</reference>
<dbReference type="EMBL" id="WUXR01000021">
    <property type="protein sequence ID" value="MBM4568594.1"/>
    <property type="molecule type" value="Genomic_DNA"/>
</dbReference>
<reference evidence="1" key="1">
    <citation type="submission" date="2019-11" db="EMBL/GenBank/DDBJ databases">
        <title>Spread of Macrolides and rifampicin resistant Rhodococcus equi in clinical isolates in the USA.</title>
        <authorList>
            <person name="Alvarez-Narvaez S."/>
            <person name="Huber L."/>
            <person name="Cohen N.D."/>
            <person name="Slovis N."/>
            <person name="Greiter M."/>
            <person name="Giguere S."/>
            <person name="Hart K."/>
        </authorList>
    </citation>
    <scope>NUCLEOTIDE SEQUENCE</scope>
    <source>
        <strain evidence="1">Lh_17</strain>
        <strain evidence="2">Lh_5</strain>
    </source>
</reference>
<dbReference type="Proteomes" id="UP000808906">
    <property type="component" value="Unassembled WGS sequence"/>
</dbReference>
<organism evidence="1 5">
    <name type="scientific">Rhodococcus hoagii</name>
    <name type="common">Corynebacterium equii</name>
    <dbReference type="NCBI Taxonomy" id="43767"/>
    <lineage>
        <taxon>Bacteria</taxon>
        <taxon>Bacillati</taxon>
        <taxon>Actinomycetota</taxon>
        <taxon>Actinomycetes</taxon>
        <taxon>Mycobacteriales</taxon>
        <taxon>Nocardiaceae</taxon>
        <taxon>Prescottella</taxon>
    </lineage>
</organism>
<proteinExistence type="predicted"/>
<evidence type="ECO:0008006" key="6">
    <source>
        <dbReference type="Google" id="ProtNLM"/>
    </source>
</evidence>
<dbReference type="Proteomes" id="UP000608063">
    <property type="component" value="Unassembled WGS sequence"/>
</dbReference>
<dbReference type="AlphaFoldDB" id="A0A9Q2S8V2"/>
<protein>
    <recommendedName>
        <fullName evidence="6">Polyketide cyclase / dehydrase and lipid transport</fullName>
    </recommendedName>
</protein>
<accession>A0A9Q2S8V2</accession>
<dbReference type="SUPFAM" id="SSF55961">
    <property type="entry name" value="Bet v1-like"/>
    <property type="match status" value="1"/>
</dbReference>
<name>A0A9Q2S8V2_RHOHA</name>
<evidence type="ECO:0000313" key="1">
    <source>
        <dbReference type="EMBL" id="MBM4568594.1"/>
    </source>
</evidence>
<sequence length="159" mass="16994">MTTIHLHEKTTATPEEFLAGLTDFGPGRGELFGNSTDGYLKVHSEGPHDADVTEGSNGIWERLHYDWTDPHRVVMTTTDSNLWGGASGHVYTLTREPDGETDVDVVVVRDGKNLRGKLLAGVLSAFGSRVLGGQLKKSIEAIEARSHGTGEAGTPPAEG</sequence>
<gene>
    <name evidence="1" type="ORF">GS441_25230</name>
    <name evidence="2" type="ORF">GS551_08270</name>
    <name evidence="3" type="ORF">GS882_15995</name>
    <name evidence="4" type="ORF">GS947_16355</name>
</gene>
<dbReference type="EMBL" id="WVBC01000030">
    <property type="protein sequence ID" value="NKT79609.1"/>
    <property type="molecule type" value="Genomic_DNA"/>
</dbReference>
<evidence type="ECO:0000313" key="3">
    <source>
        <dbReference type="EMBL" id="NKT79609.1"/>
    </source>
</evidence>